<dbReference type="RefSeq" id="WP_073022793.1">
    <property type="nucleotide sequence ID" value="NZ_FQXU01000024.1"/>
</dbReference>
<evidence type="ECO:0000313" key="2">
    <source>
        <dbReference type="Proteomes" id="UP000184241"/>
    </source>
</evidence>
<proteinExistence type="predicted"/>
<dbReference type="Proteomes" id="UP000184241">
    <property type="component" value="Unassembled WGS sequence"/>
</dbReference>
<name>A0A1M6EWF8_9CLOT</name>
<dbReference type="SUPFAM" id="SSF56281">
    <property type="entry name" value="Metallo-hydrolase/oxidoreductase"/>
    <property type="match status" value="1"/>
</dbReference>
<dbReference type="Gene3D" id="3.60.15.10">
    <property type="entry name" value="Ribonuclease Z/Hydroxyacylglutathione hydrolase-like"/>
    <property type="match status" value="1"/>
</dbReference>
<dbReference type="AlphaFoldDB" id="A0A1M6EWF8"/>
<organism evidence="1 2">
    <name type="scientific">Clostridium intestinale DSM 6191</name>
    <dbReference type="NCBI Taxonomy" id="1121320"/>
    <lineage>
        <taxon>Bacteria</taxon>
        <taxon>Bacillati</taxon>
        <taxon>Bacillota</taxon>
        <taxon>Clostridia</taxon>
        <taxon>Eubacteriales</taxon>
        <taxon>Clostridiaceae</taxon>
        <taxon>Clostridium</taxon>
    </lineage>
</organism>
<evidence type="ECO:0000313" key="1">
    <source>
        <dbReference type="EMBL" id="SHI89766.1"/>
    </source>
</evidence>
<dbReference type="Pfam" id="PF13483">
    <property type="entry name" value="Lactamase_B_3"/>
    <property type="match status" value="1"/>
</dbReference>
<dbReference type="PANTHER" id="PTHR42967">
    <property type="entry name" value="METAL DEPENDENT HYDROLASE"/>
    <property type="match status" value="1"/>
</dbReference>
<accession>A0A1M6EWF8</accession>
<dbReference type="InterPro" id="IPR036866">
    <property type="entry name" value="RibonucZ/Hydroxyglut_hydro"/>
</dbReference>
<protein>
    <submittedName>
        <fullName evidence="1">L-ascorbate metabolism protein UlaG, beta-lactamase superfamily</fullName>
    </submittedName>
</protein>
<dbReference type="EMBL" id="FQXU01000024">
    <property type="protein sequence ID" value="SHI89766.1"/>
    <property type="molecule type" value="Genomic_DNA"/>
</dbReference>
<sequence>MKLTWYGHSCFLLETSNNTKILMDPFDSKIGYIPFKGSVDIVTISHDHFDHSNLTNLDCEPQIINSTNEYLIDSIKITGIPSFHDDQNGLKRGPNIIFLFEVDNLRLCHLGDLGHILNNDYKDLLGNIDVLMIPVGDLYTIGGKTAYRICDLLSPKYIVPMHYKTPNLSFLLRGPEEFLIASKNVSKLPNNTLNTEELFVSTDNTPKVLLLSPPQI</sequence>
<reference evidence="1 2" key="1">
    <citation type="submission" date="2016-11" db="EMBL/GenBank/DDBJ databases">
        <authorList>
            <person name="Jaros S."/>
            <person name="Januszkiewicz K."/>
            <person name="Wedrychowicz H."/>
        </authorList>
    </citation>
    <scope>NUCLEOTIDE SEQUENCE [LARGE SCALE GENOMIC DNA]</scope>
    <source>
        <strain evidence="1 2">DSM 6191</strain>
    </source>
</reference>
<dbReference type="PANTHER" id="PTHR42967:SF1">
    <property type="entry name" value="MBL FOLD METALLO-HYDROLASE"/>
    <property type="match status" value="1"/>
</dbReference>
<gene>
    <name evidence="1" type="ORF">SAMN02745941_04523</name>
</gene>